<protein>
    <recommendedName>
        <fullName evidence="2">DNA primase/polymerase bifunctional N-terminal domain-containing protein</fullName>
    </recommendedName>
</protein>
<dbReference type="SMART" id="SM00943">
    <property type="entry name" value="Prim-Pol"/>
    <property type="match status" value="1"/>
</dbReference>
<accession>A0A221T2Y6</accession>
<organism evidence="3 4">
    <name type="scientific">Deinococcus ficus</name>
    <dbReference type="NCBI Taxonomy" id="317577"/>
    <lineage>
        <taxon>Bacteria</taxon>
        <taxon>Thermotogati</taxon>
        <taxon>Deinococcota</taxon>
        <taxon>Deinococci</taxon>
        <taxon>Deinococcales</taxon>
        <taxon>Deinococcaceae</taxon>
        <taxon>Deinococcus</taxon>
    </lineage>
</organism>
<keyword evidence="4" id="KW-1185">Reference proteome</keyword>
<keyword evidence="3" id="KW-0614">Plasmid</keyword>
<dbReference type="EMBL" id="CP021084">
    <property type="protein sequence ID" value="ASN83259.1"/>
    <property type="molecule type" value="Genomic_DNA"/>
</dbReference>
<evidence type="ECO:0000313" key="3">
    <source>
        <dbReference type="EMBL" id="ASN83259.1"/>
    </source>
</evidence>
<proteinExistence type="predicted"/>
<dbReference type="Proteomes" id="UP000259030">
    <property type="component" value="Plasmid pDFI3"/>
</dbReference>
<name>A0A221T2Y6_9DEIO</name>
<feature type="domain" description="DNA primase/polymerase bifunctional N-terminal" evidence="2">
    <location>
        <begin position="22"/>
        <end position="189"/>
    </location>
</feature>
<geneLocation type="plasmid" evidence="4">
    <name>pdfi3</name>
</geneLocation>
<dbReference type="KEGG" id="dfc:DFI_18855"/>
<evidence type="ECO:0000256" key="1">
    <source>
        <dbReference type="SAM" id="MobiDB-lite"/>
    </source>
</evidence>
<dbReference type="InterPro" id="IPR015330">
    <property type="entry name" value="DNA_primase/pol_bifunc_N"/>
</dbReference>
<dbReference type="Pfam" id="PF09250">
    <property type="entry name" value="Prim-Pol"/>
    <property type="match status" value="1"/>
</dbReference>
<dbReference type="AlphaFoldDB" id="A0A221T2Y6"/>
<evidence type="ECO:0000313" key="4">
    <source>
        <dbReference type="Proteomes" id="UP000259030"/>
    </source>
</evidence>
<sequence>MGGPSCRGQHLNAAQQALLETGLEHLALGRSLLPINASKMPHMAALLKTGHMVGQNASWKPLMEHRPTADMLRVWLEQPQTGLGLVCGGISRLVIIDADGEKGIRLFNDWGLTERAHVRTRSGGLHWYVRHPGWRVRTLQSQTNAKLAAIQGVDIRADGGYAVTAPTAFGSMRYVPLRDHHELDCPSLLPPHVQDLLGLAAPPSDEPVPFRARGYVPQKSESLAETLLQRALTKAHEGEGRNAAGFWLATQLRDNDFSQGEAQAYMHNYASLVPAHNAKGEREDYPLSEALTSLRQAYLKPARAPWKKRERGPKLPEPKPHALPPLTRLVSAWPVLSDDDRYYAMRCLHGCEGETGRSARKLFESIAPTLLQQAAVQKLSLTHLLLLLDRKKH</sequence>
<evidence type="ECO:0000259" key="2">
    <source>
        <dbReference type="SMART" id="SM00943"/>
    </source>
</evidence>
<reference evidence="3 4" key="1">
    <citation type="submission" date="2017-05" db="EMBL/GenBank/DDBJ databases">
        <title>The complete genome sequence of Deinococcus ficus isolated from the rhizosphere of the Ficus religiosa L. in Taiwan.</title>
        <authorList>
            <person name="Wu K.-M."/>
            <person name="Liao T.-L."/>
            <person name="Liu Y.-M."/>
            <person name="Young C.-C."/>
            <person name="Tsai S.-F."/>
        </authorList>
    </citation>
    <scope>NUCLEOTIDE SEQUENCE [LARGE SCALE GENOMIC DNA]</scope>
    <source>
        <strain evidence="3 4">CC-FR2-10</strain>
        <plasmid evidence="4">pdfi3</plasmid>
    </source>
</reference>
<feature type="region of interest" description="Disordered" evidence="1">
    <location>
        <begin position="302"/>
        <end position="323"/>
    </location>
</feature>
<dbReference type="SUPFAM" id="SSF56747">
    <property type="entry name" value="Prim-pol domain"/>
    <property type="match status" value="1"/>
</dbReference>
<gene>
    <name evidence="3" type="ORF">DFI_18855</name>
</gene>